<dbReference type="EMBL" id="KQ254814">
    <property type="protein sequence ID" value="KNC69474.1"/>
    <property type="molecule type" value="Genomic_DNA"/>
</dbReference>
<dbReference type="GeneID" id="25918516"/>
<name>A0A0L0EYL3_9EUKA</name>
<reference evidence="2 3" key="1">
    <citation type="submission" date="2011-02" db="EMBL/GenBank/DDBJ databases">
        <title>The Genome Sequence of Sphaeroforma arctica JP610.</title>
        <authorList>
            <consortium name="The Broad Institute Genome Sequencing Platform"/>
            <person name="Russ C."/>
            <person name="Cuomo C."/>
            <person name="Young S.K."/>
            <person name="Zeng Q."/>
            <person name="Gargeya S."/>
            <person name="Alvarado L."/>
            <person name="Berlin A."/>
            <person name="Chapman S.B."/>
            <person name="Chen Z."/>
            <person name="Freedman E."/>
            <person name="Gellesch M."/>
            <person name="Goldberg J."/>
            <person name="Griggs A."/>
            <person name="Gujja S."/>
            <person name="Heilman E."/>
            <person name="Heiman D."/>
            <person name="Howarth C."/>
            <person name="Mehta T."/>
            <person name="Neiman D."/>
            <person name="Pearson M."/>
            <person name="Roberts A."/>
            <person name="Saif S."/>
            <person name="Shea T."/>
            <person name="Shenoy N."/>
            <person name="Sisk P."/>
            <person name="Stolte C."/>
            <person name="Sykes S."/>
            <person name="White J."/>
            <person name="Yandava C."/>
            <person name="Burger G."/>
            <person name="Gray M.W."/>
            <person name="Holland P.W.H."/>
            <person name="King N."/>
            <person name="Lang F.B.F."/>
            <person name="Roger A.J."/>
            <person name="Ruiz-Trillo I."/>
            <person name="Haas B."/>
            <person name="Nusbaum C."/>
            <person name="Birren B."/>
        </authorList>
    </citation>
    <scope>NUCLEOTIDE SEQUENCE [LARGE SCALE GENOMIC DNA]</scope>
    <source>
        <strain evidence="2 3">JP610</strain>
    </source>
</reference>
<dbReference type="RefSeq" id="XP_014143376.1">
    <property type="nucleotide sequence ID" value="XM_014287901.1"/>
</dbReference>
<protein>
    <submittedName>
        <fullName evidence="2">Uncharacterized protein</fullName>
    </submittedName>
</protein>
<keyword evidence="3" id="KW-1185">Reference proteome</keyword>
<evidence type="ECO:0000313" key="3">
    <source>
        <dbReference type="Proteomes" id="UP000054560"/>
    </source>
</evidence>
<evidence type="ECO:0000313" key="2">
    <source>
        <dbReference type="EMBL" id="KNC69474.1"/>
    </source>
</evidence>
<proteinExistence type="predicted"/>
<dbReference type="AlphaFoldDB" id="A0A0L0EYL3"/>
<gene>
    <name evidence="2" type="ORF">SARC_18012</name>
</gene>
<feature type="region of interest" description="Disordered" evidence="1">
    <location>
        <begin position="1"/>
        <end position="28"/>
    </location>
</feature>
<evidence type="ECO:0000256" key="1">
    <source>
        <dbReference type="SAM" id="MobiDB-lite"/>
    </source>
</evidence>
<sequence length="59" mass="6274">MFDRSLLLRPSSGTASEARSSSALGASSWQHTVTAGELLSFTKVPLVMVIDSPGAYNFK</sequence>
<dbReference type="Proteomes" id="UP000054560">
    <property type="component" value="Unassembled WGS sequence"/>
</dbReference>
<accession>A0A0L0EYL3</accession>
<feature type="compositionally biased region" description="Low complexity" evidence="1">
    <location>
        <begin position="11"/>
        <end position="23"/>
    </location>
</feature>
<feature type="non-terminal residue" evidence="2">
    <location>
        <position position="59"/>
    </location>
</feature>
<organism evidence="2 3">
    <name type="scientific">Sphaeroforma arctica JP610</name>
    <dbReference type="NCBI Taxonomy" id="667725"/>
    <lineage>
        <taxon>Eukaryota</taxon>
        <taxon>Ichthyosporea</taxon>
        <taxon>Ichthyophonida</taxon>
        <taxon>Sphaeroforma</taxon>
    </lineage>
</organism>